<dbReference type="Proteomes" id="UP000534783">
    <property type="component" value="Unassembled WGS sequence"/>
</dbReference>
<organism evidence="1 2">
    <name type="scientific">Candidatus Manganitrophus noduliformans</name>
    <dbReference type="NCBI Taxonomy" id="2606439"/>
    <lineage>
        <taxon>Bacteria</taxon>
        <taxon>Pseudomonadati</taxon>
        <taxon>Nitrospirota</taxon>
        <taxon>Nitrospiria</taxon>
        <taxon>Candidatus Troglogloeales</taxon>
        <taxon>Candidatus Manganitrophaceae</taxon>
        <taxon>Candidatus Manganitrophus</taxon>
    </lineage>
</organism>
<dbReference type="RefSeq" id="WP_168063225.1">
    <property type="nucleotide sequence ID" value="NZ_VTOW01000005.1"/>
</dbReference>
<name>A0A7X6ID86_9BACT</name>
<gene>
    <name evidence="1" type="ORF">MNODULE_21305</name>
</gene>
<sequence>MKVILWAAVLFVIWTAGVSEAVETKVIVRAKSKDAKFIGSSMGGARVVIRESDTGALLREGFTSGGTGDTEKLMVEPIQRGVPLSDATAAKYETTLEIDRPTRITVEVSAPAAPLQSTSRSSTEVWLIPGKDLTGDGIILEIPGFAVTLFSPQITEGFKLTGEKATIPIRANIVMMCGCPITPGGLWDADQYEVKALLRRNGKPLEPLPLTYANKKNTFEGTLEVSQDGVYEISVYAYDPRTGNTGVDQTTILVSR</sequence>
<reference evidence="1 2" key="1">
    <citation type="journal article" date="2020" name="Nature">
        <title>Bacterial chemolithoautotrophy via manganese oxidation.</title>
        <authorList>
            <person name="Yu H."/>
            <person name="Leadbetter J.R."/>
        </authorList>
    </citation>
    <scope>NUCLEOTIDE SEQUENCE [LARGE SCALE GENOMIC DNA]</scope>
    <source>
        <strain evidence="1 2">Mn-1</strain>
    </source>
</reference>
<evidence type="ECO:0000313" key="1">
    <source>
        <dbReference type="EMBL" id="NKE73300.1"/>
    </source>
</evidence>
<dbReference type="AlphaFoldDB" id="A0A7X6ID86"/>
<protein>
    <submittedName>
        <fullName evidence="1">Uncharacterized protein</fullName>
    </submittedName>
</protein>
<proteinExistence type="predicted"/>
<accession>A0A7X6ID86</accession>
<comment type="caution">
    <text evidence="1">The sequence shown here is derived from an EMBL/GenBank/DDBJ whole genome shotgun (WGS) entry which is preliminary data.</text>
</comment>
<keyword evidence="2" id="KW-1185">Reference proteome</keyword>
<dbReference type="EMBL" id="VTOW01000005">
    <property type="protein sequence ID" value="NKE73300.1"/>
    <property type="molecule type" value="Genomic_DNA"/>
</dbReference>
<evidence type="ECO:0000313" key="2">
    <source>
        <dbReference type="Proteomes" id="UP000534783"/>
    </source>
</evidence>